<evidence type="ECO:0000256" key="2">
    <source>
        <dbReference type="SAM" id="MobiDB-lite"/>
    </source>
</evidence>
<organism evidence="3 4">
    <name type="scientific">Diaporthe helianthi</name>
    <dbReference type="NCBI Taxonomy" id="158607"/>
    <lineage>
        <taxon>Eukaryota</taxon>
        <taxon>Fungi</taxon>
        <taxon>Dikarya</taxon>
        <taxon>Ascomycota</taxon>
        <taxon>Pezizomycotina</taxon>
        <taxon>Sordariomycetes</taxon>
        <taxon>Sordariomycetidae</taxon>
        <taxon>Diaporthales</taxon>
        <taxon>Diaporthaceae</taxon>
        <taxon>Diaporthe</taxon>
    </lineage>
</organism>
<proteinExistence type="predicted"/>
<evidence type="ECO:0000256" key="1">
    <source>
        <dbReference type="SAM" id="Coils"/>
    </source>
</evidence>
<accession>A0A2P5I4L9</accession>
<reference evidence="3" key="1">
    <citation type="submission" date="2017-09" db="EMBL/GenBank/DDBJ databases">
        <title>Polyketide synthases of a Diaporthe helianthi virulent isolate.</title>
        <authorList>
            <person name="Baroncelli R."/>
        </authorList>
    </citation>
    <scope>NUCLEOTIDE SEQUENCE [LARGE SCALE GENOMIC DNA]</scope>
    <source>
        <strain evidence="3">7/96</strain>
    </source>
</reference>
<name>A0A2P5I4L9_DIAHE</name>
<feature type="region of interest" description="Disordered" evidence="2">
    <location>
        <begin position="1"/>
        <end position="31"/>
    </location>
</feature>
<dbReference type="EMBL" id="MAVT02000270">
    <property type="protein sequence ID" value="POS77438.1"/>
    <property type="molecule type" value="Genomic_DNA"/>
</dbReference>
<keyword evidence="1" id="KW-0175">Coiled coil</keyword>
<keyword evidence="4" id="KW-1185">Reference proteome</keyword>
<dbReference type="Proteomes" id="UP000094444">
    <property type="component" value="Unassembled WGS sequence"/>
</dbReference>
<feature type="compositionally biased region" description="Low complexity" evidence="2">
    <location>
        <begin position="177"/>
        <end position="187"/>
    </location>
</feature>
<gene>
    <name evidence="3" type="ORF">DHEL01_v204161</name>
</gene>
<dbReference type="InParanoid" id="A0A2P5I4L9"/>
<dbReference type="OrthoDB" id="5201136at2759"/>
<dbReference type="AlphaFoldDB" id="A0A2P5I4L9"/>
<feature type="coiled-coil region" evidence="1">
    <location>
        <begin position="234"/>
        <end position="261"/>
    </location>
</feature>
<protein>
    <submittedName>
        <fullName evidence="3">Uncharacterized protein</fullName>
    </submittedName>
</protein>
<comment type="caution">
    <text evidence="3">The sequence shown here is derived from an EMBL/GenBank/DDBJ whole genome shotgun (WGS) entry which is preliminary data.</text>
</comment>
<feature type="region of interest" description="Disordered" evidence="2">
    <location>
        <begin position="123"/>
        <end position="223"/>
    </location>
</feature>
<evidence type="ECO:0000313" key="4">
    <source>
        <dbReference type="Proteomes" id="UP000094444"/>
    </source>
</evidence>
<sequence>MPATPKPSARFSTNRSNAKARRRRMDRSDAERVEEAAKLADYKAMLNARKSVQQDPDFAQASDSEKSTMLEMVMRETMQKRRARGQDTMSKMAAFRAGRYRGSVGPHTRVPIADFLRNNGFVPSGPTSAHQRGAATGDGGSEGSAPVADVEEVDEVDNPFAGAYGVRRNPGRQRFNPSSQAPSGSSRPSRRSGRLLESQRLCSPTPLGVKPATGAYASMSPEPVRSTIEGDVSMADADQSLTRLQTEMRHLRNMYDNIEASNRHVRDVELERIQADLSMERSRTQDLQVKVNQLEGMVHAMQNTSLGSIVDRVNDLEGAVEQLNAKVGEGPYAEIANMREVFGGLLILLNKVGGFA</sequence>
<evidence type="ECO:0000313" key="3">
    <source>
        <dbReference type="EMBL" id="POS77438.1"/>
    </source>
</evidence>